<keyword evidence="6" id="KW-1185">Reference proteome</keyword>
<dbReference type="InterPro" id="IPR013094">
    <property type="entry name" value="AB_hydrolase_3"/>
</dbReference>
<protein>
    <submittedName>
        <fullName evidence="5">Alpha/beta hydrolase fold-domain-containing protein</fullName>
    </submittedName>
</protein>
<feature type="domain" description="Alpha/beta hydrolase fold-3" evidence="4">
    <location>
        <begin position="178"/>
        <end position="416"/>
    </location>
</feature>
<feature type="active site" evidence="3">
    <location>
        <position position="259"/>
    </location>
</feature>
<accession>A0A8K0SQ79</accession>
<evidence type="ECO:0000313" key="5">
    <source>
        <dbReference type="EMBL" id="KAH7312215.1"/>
    </source>
</evidence>
<dbReference type="OrthoDB" id="5354320at2759"/>
<evidence type="ECO:0000313" key="6">
    <source>
        <dbReference type="Proteomes" id="UP000813444"/>
    </source>
</evidence>
<reference evidence="5" key="1">
    <citation type="journal article" date="2021" name="Nat. Commun.">
        <title>Genetic determinants of endophytism in the Arabidopsis root mycobiome.</title>
        <authorList>
            <person name="Mesny F."/>
            <person name="Miyauchi S."/>
            <person name="Thiergart T."/>
            <person name="Pickel B."/>
            <person name="Atanasova L."/>
            <person name="Karlsson M."/>
            <person name="Huettel B."/>
            <person name="Barry K.W."/>
            <person name="Haridas S."/>
            <person name="Chen C."/>
            <person name="Bauer D."/>
            <person name="Andreopoulos W."/>
            <person name="Pangilinan J."/>
            <person name="LaButti K."/>
            <person name="Riley R."/>
            <person name="Lipzen A."/>
            <person name="Clum A."/>
            <person name="Drula E."/>
            <person name="Henrissat B."/>
            <person name="Kohler A."/>
            <person name="Grigoriev I.V."/>
            <person name="Martin F.M."/>
            <person name="Hacquard S."/>
        </authorList>
    </citation>
    <scope>NUCLEOTIDE SEQUENCE</scope>
    <source>
        <strain evidence="5">MPI-CAGE-CH-0235</strain>
    </source>
</reference>
<evidence type="ECO:0000256" key="1">
    <source>
        <dbReference type="ARBA" id="ARBA00010515"/>
    </source>
</evidence>
<evidence type="ECO:0000256" key="2">
    <source>
        <dbReference type="ARBA" id="ARBA00022801"/>
    </source>
</evidence>
<dbReference type="PROSITE" id="PS01174">
    <property type="entry name" value="LIPASE_GDXG_SER"/>
    <property type="match status" value="1"/>
</dbReference>
<proteinExistence type="inferred from homology"/>
<gene>
    <name evidence="5" type="ORF">B0I35DRAFT_436385</name>
</gene>
<comment type="caution">
    <text evidence="5">The sequence shown here is derived from an EMBL/GenBank/DDBJ whole genome shotgun (WGS) entry which is preliminary data.</text>
</comment>
<dbReference type="PANTHER" id="PTHR48081:SF25">
    <property type="entry name" value="PUTATIVE (AFU_ORTHOLOGUE AFUA_3G11560)-RELATED"/>
    <property type="match status" value="1"/>
</dbReference>
<dbReference type="Gene3D" id="3.40.50.1820">
    <property type="entry name" value="alpha/beta hydrolase"/>
    <property type="match status" value="1"/>
</dbReference>
<keyword evidence="2 5" id="KW-0378">Hydrolase</keyword>
<dbReference type="EMBL" id="JAGPNK010000010">
    <property type="protein sequence ID" value="KAH7312215.1"/>
    <property type="molecule type" value="Genomic_DNA"/>
</dbReference>
<dbReference type="InterPro" id="IPR029058">
    <property type="entry name" value="AB_hydrolase_fold"/>
</dbReference>
<name>A0A8K0SQ79_9HYPO</name>
<dbReference type="PROSITE" id="PS01173">
    <property type="entry name" value="LIPASE_GDXG_HIS"/>
    <property type="match status" value="1"/>
</dbReference>
<comment type="similarity">
    <text evidence="1">Belongs to the 'GDXG' lipolytic enzyme family.</text>
</comment>
<dbReference type="InterPro" id="IPR033140">
    <property type="entry name" value="Lipase_GDXG_put_SER_AS"/>
</dbReference>
<dbReference type="Proteomes" id="UP000813444">
    <property type="component" value="Unassembled WGS sequence"/>
</dbReference>
<dbReference type="PANTHER" id="PTHR48081">
    <property type="entry name" value="AB HYDROLASE SUPERFAMILY PROTEIN C4A8.06C"/>
    <property type="match status" value="1"/>
</dbReference>
<dbReference type="Pfam" id="PF07859">
    <property type="entry name" value="Abhydrolase_3"/>
    <property type="match status" value="1"/>
</dbReference>
<dbReference type="GO" id="GO:0016787">
    <property type="term" value="F:hydrolase activity"/>
    <property type="evidence" value="ECO:0007669"/>
    <property type="project" value="UniProtKB-KW"/>
</dbReference>
<dbReference type="InterPro" id="IPR002168">
    <property type="entry name" value="Lipase_GDXG_HIS_AS"/>
</dbReference>
<evidence type="ECO:0000256" key="3">
    <source>
        <dbReference type="PROSITE-ProRule" id="PRU10038"/>
    </source>
</evidence>
<dbReference type="InterPro" id="IPR050300">
    <property type="entry name" value="GDXG_lipolytic_enzyme"/>
</dbReference>
<evidence type="ECO:0000259" key="4">
    <source>
        <dbReference type="Pfam" id="PF07859"/>
    </source>
</evidence>
<sequence length="491" mass="54781">MADTKTPTVHASSAQGPLSRMAQAKLLWTLATKLPLAVESAIMHVLGLSEPSRYLDLRSELIVVILRALLQPSRPRSISVSQRLSIGNHPIKGRLWVSTYVASPPPETSVRDELIEAIYSMRDKNHPKTHVPVPDLSPVEAEWTGFRAAASQGDPLPVMSEGEKYREMMKECTRPSTVLYFHGGAYYLCDPSTHRPVAAKLAELTGGRCYSVRYRLAPRDPFPAALQDALISYLTLLYPPPDAYHEPVPPEHIVFAGDSAGGNLALALLQLVLELRRRESLILWHGEIREVPLPAGVACTSPWLDLTQSDPQWDEASPTPFDYLPKPAAMRRAKIPPCDAWPASPPRTHLYADDDLIAHPLVSLVMAHSWKGAPPVYINTGWEILSPEDLWLARKLYDEGVTVVLEEYEAMPHVFPMILQSTHNARRCFQGWASFISTATTQEDIRSSAMTIRAKTLEEVPLRFEDLQTVTEAEMRERVAFKVALDLKTNL</sequence>
<organism evidence="5 6">
    <name type="scientific">Stachybotrys elegans</name>
    <dbReference type="NCBI Taxonomy" id="80388"/>
    <lineage>
        <taxon>Eukaryota</taxon>
        <taxon>Fungi</taxon>
        <taxon>Dikarya</taxon>
        <taxon>Ascomycota</taxon>
        <taxon>Pezizomycotina</taxon>
        <taxon>Sordariomycetes</taxon>
        <taxon>Hypocreomycetidae</taxon>
        <taxon>Hypocreales</taxon>
        <taxon>Stachybotryaceae</taxon>
        <taxon>Stachybotrys</taxon>
    </lineage>
</organism>
<dbReference type="AlphaFoldDB" id="A0A8K0SQ79"/>
<dbReference type="SUPFAM" id="SSF53474">
    <property type="entry name" value="alpha/beta-Hydrolases"/>
    <property type="match status" value="1"/>
</dbReference>